<dbReference type="EMBL" id="JBHSPH010000003">
    <property type="protein sequence ID" value="MFC5862953.1"/>
    <property type="molecule type" value="Genomic_DNA"/>
</dbReference>
<comment type="subcellular location">
    <subcellularLocation>
        <location evidence="1">Cell outer membrane</location>
    </subcellularLocation>
</comment>
<gene>
    <name evidence="9" type="ORF">ACFPT7_11670</name>
</gene>
<evidence type="ECO:0000256" key="4">
    <source>
        <dbReference type="ARBA" id="ARBA00022452"/>
    </source>
</evidence>
<keyword evidence="8" id="KW-0732">Signal</keyword>
<dbReference type="PANTHER" id="PTHR30026">
    <property type="entry name" value="OUTER MEMBRANE PROTEIN TOLC"/>
    <property type="match status" value="1"/>
</dbReference>
<dbReference type="Gene3D" id="1.20.1600.10">
    <property type="entry name" value="Outer membrane efflux proteins (OEP)"/>
    <property type="match status" value="1"/>
</dbReference>
<name>A0ABW1EFS6_9BACT</name>
<evidence type="ECO:0000256" key="3">
    <source>
        <dbReference type="ARBA" id="ARBA00022448"/>
    </source>
</evidence>
<comment type="similarity">
    <text evidence="2">Belongs to the outer membrane factor (OMF) (TC 1.B.17) family.</text>
</comment>
<feature type="chain" id="PRO_5045457192" evidence="8">
    <location>
        <begin position="42"/>
        <end position="467"/>
    </location>
</feature>
<evidence type="ECO:0000313" key="10">
    <source>
        <dbReference type="Proteomes" id="UP001596091"/>
    </source>
</evidence>
<comment type="caution">
    <text evidence="9">The sequence shown here is derived from an EMBL/GenBank/DDBJ whole genome shotgun (WGS) entry which is preliminary data.</text>
</comment>
<keyword evidence="5" id="KW-0812">Transmembrane</keyword>
<keyword evidence="10" id="KW-1185">Reference proteome</keyword>
<proteinExistence type="inferred from homology"/>
<keyword evidence="7" id="KW-0998">Cell outer membrane</keyword>
<keyword evidence="4" id="KW-1134">Transmembrane beta strand</keyword>
<protein>
    <submittedName>
        <fullName evidence="9">TolC family protein</fullName>
    </submittedName>
</protein>
<accession>A0ABW1EFS6</accession>
<evidence type="ECO:0000313" key="9">
    <source>
        <dbReference type="EMBL" id="MFC5862953.1"/>
    </source>
</evidence>
<dbReference type="InterPro" id="IPR003423">
    <property type="entry name" value="OMP_efflux"/>
</dbReference>
<dbReference type="SUPFAM" id="SSF56954">
    <property type="entry name" value="Outer membrane efflux proteins (OEP)"/>
    <property type="match status" value="1"/>
</dbReference>
<feature type="signal peptide" evidence="8">
    <location>
        <begin position="1"/>
        <end position="41"/>
    </location>
</feature>
<evidence type="ECO:0000256" key="6">
    <source>
        <dbReference type="ARBA" id="ARBA00023136"/>
    </source>
</evidence>
<reference evidence="10" key="1">
    <citation type="journal article" date="2019" name="Int. J. Syst. Evol. Microbiol.">
        <title>The Global Catalogue of Microorganisms (GCM) 10K type strain sequencing project: providing services to taxonomists for standard genome sequencing and annotation.</title>
        <authorList>
            <consortium name="The Broad Institute Genomics Platform"/>
            <consortium name="The Broad Institute Genome Sequencing Center for Infectious Disease"/>
            <person name="Wu L."/>
            <person name="Ma J."/>
        </authorList>
    </citation>
    <scope>NUCLEOTIDE SEQUENCE [LARGE SCALE GENOMIC DNA]</scope>
    <source>
        <strain evidence="10">JCM 4087</strain>
    </source>
</reference>
<dbReference type="PANTHER" id="PTHR30026:SF20">
    <property type="entry name" value="OUTER MEMBRANE PROTEIN TOLC"/>
    <property type="match status" value="1"/>
</dbReference>
<evidence type="ECO:0000256" key="5">
    <source>
        <dbReference type="ARBA" id="ARBA00022692"/>
    </source>
</evidence>
<keyword evidence="6" id="KW-0472">Membrane</keyword>
<dbReference type="Proteomes" id="UP001596091">
    <property type="component" value="Unassembled WGS sequence"/>
</dbReference>
<dbReference type="RefSeq" id="WP_263339139.1">
    <property type="nucleotide sequence ID" value="NZ_JAGSYH010000005.1"/>
</dbReference>
<dbReference type="Pfam" id="PF02321">
    <property type="entry name" value="OEP"/>
    <property type="match status" value="1"/>
</dbReference>
<keyword evidence="3" id="KW-0813">Transport</keyword>
<dbReference type="InterPro" id="IPR051906">
    <property type="entry name" value="TolC-like"/>
</dbReference>
<sequence length="467" mass="50611">MNARQQRTTRSTSSLPSTHKATLPCVCFALFLVSAAWPASAQVSLGTVIALAQRNSTSVRIAQADLDKANAVLRETKDVYIPNFVIGSNVGPPSIGFTFGSPSIASATMQSLVFSYSQGQYIKAARVGIEAATLGLKDAKEQVALDASTYFIELDTVNREIEAAHQQAEFSQHLIEIEQQRTDAGVDPYSDLLQARLTAAQLKLILLRLETRSETDRAQLAALTGLPKDTIVPDHASIPAIPAIKADEAQPVNYGVLSSQSEAHSKALQAEGDEMATRIRPLIGFGAQYNRDATSLNNYNTYFGKEGQKFKADNFSAGFSIQIPIWDFSKRSKSRETAAESLRAKVEAEQAQRQNDVQIATLDANIRELDAMAEIASLKQQISAEQLKAVQSQLQYGNGAGSEPGATPQLSPKAEQLARIDQSQKTIDSLDTGFDLAKARLGLLRALGHISEWLDELQIREPAAPAK</sequence>
<evidence type="ECO:0000256" key="2">
    <source>
        <dbReference type="ARBA" id="ARBA00007613"/>
    </source>
</evidence>
<evidence type="ECO:0000256" key="8">
    <source>
        <dbReference type="SAM" id="SignalP"/>
    </source>
</evidence>
<evidence type="ECO:0000256" key="7">
    <source>
        <dbReference type="ARBA" id="ARBA00023237"/>
    </source>
</evidence>
<organism evidence="9 10">
    <name type="scientific">Acidicapsa dinghuensis</name>
    <dbReference type="NCBI Taxonomy" id="2218256"/>
    <lineage>
        <taxon>Bacteria</taxon>
        <taxon>Pseudomonadati</taxon>
        <taxon>Acidobacteriota</taxon>
        <taxon>Terriglobia</taxon>
        <taxon>Terriglobales</taxon>
        <taxon>Acidobacteriaceae</taxon>
        <taxon>Acidicapsa</taxon>
    </lineage>
</organism>
<evidence type="ECO:0000256" key="1">
    <source>
        <dbReference type="ARBA" id="ARBA00004442"/>
    </source>
</evidence>